<reference evidence="6" key="1">
    <citation type="journal article" date="2019" name="Int. J. Syst. Evol. Microbiol.">
        <title>The Global Catalogue of Microorganisms (GCM) 10K type strain sequencing project: providing services to taxonomists for standard genome sequencing and annotation.</title>
        <authorList>
            <consortium name="The Broad Institute Genomics Platform"/>
            <consortium name="The Broad Institute Genome Sequencing Center for Infectious Disease"/>
            <person name="Wu L."/>
            <person name="Ma J."/>
        </authorList>
    </citation>
    <scope>NUCLEOTIDE SEQUENCE [LARGE SCALE GENOMIC DNA]</scope>
    <source>
        <strain evidence="6">CCUG 62981</strain>
    </source>
</reference>
<dbReference type="Pfam" id="PF12625">
    <property type="entry name" value="Arabinose_bd"/>
    <property type="match status" value="1"/>
</dbReference>
<protein>
    <submittedName>
        <fullName evidence="5">AraC family transcriptional regulator</fullName>
    </submittedName>
</protein>
<evidence type="ECO:0000256" key="3">
    <source>
        <dbReference type="ARBA" id="ARBA00023163"/>
    </source>
</evidence>
<evidence type="ECO:0000256" key="2">
    <source>
        <dbReference type="ARBA" id="ARBA00023125"/>
    </source>
</evidence>
<keyword evidence="6" id="KW-1185">Reference proteome</keyword>
<dbReference type="InterPro" id="IPR018060">
    <property type="entry name" value="HTH_AraC"/>
</dbReference>
<keyword evidence="3" id="KW-0804">Transcription</keyword>
<dbReference type="PANTHER" id="PTHR47894:SF1">
    <property type="entry name" value="HTH-TYPE TRANSCRIPTIONAL REGULATOR VQSM"/>
    <property type="match status" value="1"/>
</dbReference>
<sequence>MSGPTVAAGYAATLVDFAQRSGASRHALLQAAGIAPDSLADHDARIPFERYVALMRAAKAMTGDPALALRYGAAVDLSDISILGLICLASETMLDAFAQMNRYGQLVVEAANTDGGERFALQRKGGALWLVDNRVIPPDFPELVETSFALMVSGTRRFGDTPFVHEVQVSYSDPGYAGVYQEIFRAPVRFGASWNAMRIDEAWLSHTIAEQPRYVFGVLAAHADRMLERIGQGQSLRARVEAAALPALHTGGVSAETVAGQLGISRQTLYRRLKGEGTSFEQILDALRHQLALHYLAGRKVSVKETAYLLGFSDPAAFSRAFKRWTGEPPSMMKG</sequence>
<evidence type="ECO:0000256" key="1">
    <source>
        <dbReference type="ARBA" id="ARBA00023015"/>
    </source>
</evidence>
<feature type="domain" description="HTH araC/xylS-type" evidence="4">
    <location>
        <begin position="238"/>
        <end position="335"/>
    </location>
</feature>
<dbReference type="SMART" id="SM00342">
    <property type="entry name" value="HTH_ARAC"/>
    <property type="match status" value="1"/>
</dbReference>
<name>A0ABV9NCT9_9PROT</name>
<proteinExistence type="predicted"/>
<dbReference type="SUPFAM" id="SSF46689">
    <property type="entry name" value="Homeodomain-like"/>
    <property type="match status" value="1"/>
</dbReference>
<dbReference type="EMBL" id="JBHSGQ010000002">
    <property type="protein sequence ID" value="MFC4724775.1"/>
    <property type="molecule type" value="Genomic_DNA"/>
</dbReference>
<accession>A0ABV9NCT9</accession>
<keyword evidence="1" id="KW-0805">Transcription regulation</keyword>
<evidence type="ECO:0000259" key="4">
    <source>
        <dbReference type="PROSITE" id="PS01124"/>
    </source>
</evidence>
<keyword evidence="2" id="KW-0238">DNA-binding</keyword>
<gene>
    <name evidence="5" type="ORF">ACFPB0_05680</name>
</gene>
<dbReference type="RefSeq" id="WP_371393947.1">
    <property type="nucleotide sequence ID" value="NZ_CP163421.1"/>
</dbReference>
<dbReference type="PROSITE" id="PS01124">
    <property type="entry name" value="HTH_ARAC_FAMILY_2"/>
    <property type="match status" value="1"/>
</dbReference>
<dbReference type="Gene3D" id="1.10.10.60">
    <property type="entry name" value="Homeodomain-like"/>
    <property type="match status" value="1"/>
</dbReference>
<evidence type="ECO:0000313" key="6">
    <source>
        <dbReference type="Proteomes" id="UP001596024"/>
    </source>
</evidence>
<comment type="caution">
    <text evidence="5">The sequence shown here is derived from an EMBL/GenBank/DDBJ whole genome shotgun (WGS) entry which is preliminary data.</text>
</comment>
<evidence type="ECO:0000313" key="5">
    <source>
        <dbReference type="EMBL" id="MFC4724775.1"/>
    </source>
</evidence>
<dbReference type="Proteomes" id="UP001596024">
    <property type="component" value="Unassembled WGS sequence"/>
</dbReference>
<dbReference type="InterPro" id="IPR009057">
    <property type="entry name" value="Homeodomain-like_sf"/>
</dbReference>
<dbReference type="PANTHER" id="PTHR47894">
    <property type="entry name" value="HTH-TYPE TRANSCRIPTIONAL REGULATOR GADX"/>
    <property type="match status" value="1"/>
</dbReference>
<organism evidence="5 6">
    <name type="scientific">Glycocaulis abyssi</name>
    <dbReference type="NCBI Taxonomy" id="1433403"/>
    <lineage>
        <taxon>Bacteria</taxon>
        <taxon>Pseudomonadati</taxon>
        <taxon>Pseudomonadota</taxon>
        <taxon>Alphaproteobacteria</taxon>
        <taxon>Maricaulales</taxon>
        <taxon>Maricaulaceae</taxon>
        <taxon>Glycocaulis</taxon>
    </lineage>
</organism>
<dbReference type="Pfam" id="PF12833">
    <property type="entry name" value="HTH_18"/>
    <property type="match status" value="1"/>
</dbReference>
<dbReference type="InterPro" id="IPR032687">
    <property type="entry name" value="AraC-type_N"/>
</dbReference>